<keyword evidence="3 11" id="KW-0812">Transmembrane</keyword>
<evidence type="ECO:0000256" key="9">
    <source>
        <dbReference type="ARBA" id="ARBA00023136"/>
    </source>
</evidence>
<comment type="function">
    <text evidence="11">Catalyzes the conversion of heme O to heme A by two successive hydroxylations of the methyl group at C8. The first hydroxylation forms heme I, the second hydroxylation results in an unstable dihydroxymethyl group, which spontaneously dehydrates, resulting in the formyl group of heme A.</text>
</comment>
<feature type="transmembrane region" description="Helical" evidence="11">
    <location>
        <begin position="163"/>
        <end position="180"/>
    </location>
</feature>
<gene>
    <name evidence="11" type="primary">ctaA</name>
    <name evidence="12" type="ORF">K9V48_22765</name>
</gene>
<feature type="transmembrane region" description="Helical" evidence="11">
    <location>
        <begin position="211"/>
        <end position="231"/>
    </location>
</feature>
<evidence type="ECO:0000313" key="13">
    <source>
        <dbReference type="Proteomes" id="UP001165287"/>
    </source>
</evidence>
<comment type="pathway">
    <text evidence="11">Porphyrin-containing compound metabolism; heme A biosynthesis; heme A from heme O: step 1/1.</text>
</comment>
<evidence type="ECO:0000256" key="1">
    <source>
        <dbReference type="ARBA" id="ARBA00004141"/>
    </source>
</evidence>
<dbReference type="Proteomes" id="UP001165287">
    <property type="component" value="Unassembled WGS sequence"/>
</dbReference>
<dbReference type="InterPro" id="IPR003780">
    <property type="entry name" value="COX15/CtaA_fam"/>
</dbReference>
<comment type="subcellular location">
    <subcellularLocation>
        <location evidence="11">Cell membrane</location>
        <topology evidence="11">Multi-pass membrane protein</topology>
    </subcellularLocation>
    <subcellularLocation>
        <location evidence="1">Membrane</location>
        <topology evidence="1">Multi-pass membrane protein</topology>
    </subcellularLocation>
</comment>
<proteinExistence type="inferred from homology"/>
<evidence type="ECO:0000256" key="5">
    <source>
        <dbReference type="ARBA" id="ARBA00022989"/>
    </source>
</evidence>
<evidence type="ECO:0000256" key="6">
    <source>
        <dbReference type="ARBA" id="ARBA00023002"/>
    </source>
</evidence>
<dbReference type="EC" id="1.17.99.9" evidence="11"/>
<reference evidence="12" key="1">
    <citation type="submission" date="2024-05" db="EMBL/GenBank/DDBJ databases">
        <title>Metabacillus sp. nov., isolated from the rhizosphere soil of tomato plants.</title>
        <authorList>
            <person name="Ma R."/>
        </authorList>
    </citation>
    <scope>NUCLEOTIDE SEQUENCE</scope>
    <source>
        <strain evidence="12">DBTR6</strain>
    </source>
</reference>
<name>A0ABS7UXD3_9BACI</name>
<dbReference type="InterPro" id="IPR050450">
    <property type="entry name" value="COX15/CtaA_HemeA_synthase"/>
</dbReference>
<comment type="catalytic activity">
    <reaction evidence="11">
        <text>Fe(II)-heme o + 2 A + H2O = Fe(II)-heme a + 2 AH2</text>
        <dbReference type="Rhea" id="RHEA:63388"/>
        <dbReference type="ChEBI" id="CHEBI:13193"/>
        <dbReference type="ChEBI" id="CHEBI:15377"/>
        <dbReference type="ChEBI" id="CHEBI:17499"/>
        <dbReference type="ChEBI" id="CHEBI:60530"/>
        <dbReference type="ChEBI" id="CHEBI:61715"/>
        <dbReference type="EC" id="1.17.99.9"/>
    </reaction>
</comment>
<comment type="subunit">
    <text evidence="11">Interacts with CtaB.</text>
</comment>
<dbReference type="PANTHER" id="PTHR35457:SF1">
    <property type="entry name" value="HEME A SYNTHASE"/>
    <property type="match status" value="1"/>
</dbReference>
<keyword evidence="5 11" id="KW-1133">Transmembrane helix</keyword>
<feature type="binding site" description="axial binding residue" evidence="11">
    <location>
        <position position="213"/>
    </location>
    <ligand>
        <name>heme</name>
        <dbReference type="ChEBI" id="CHEBI:30413"/>
    </ligand>
    <ligandPart>
        <name>Fe</name>
        <dbReference type="ChEBI" id="CHEBI:18248"/>
    </ligandPart>
</feature>
<feature type="transmembrane region" description="Helical" evidence="11">
    <location>
        <begin position="270"/>
        <end position="292"/>
    </location>
</feature>
<feature type="binding site" description="axial binding residue" evidence="11">
    <location>
        <position position="275"/>
    </location>
    <ligand>
        <name>heme</name>
        <dbReference type="ChEBI" id="CHEBI:30413"/>
    </ligand>
    <ligandPart>
        <name>Fe</name>
        <dbReference type="ChEBI" id="CHEBI:18248"/>
    </ligandPart>
</feature>
<dbReference type="RefSeq" id="WP_224141413.1">
    <property type="nucleotide sequence ID" value="NZ_JAIQUM010000078.1"/>
</dbReference>
<dbReference type="Pfam" id="PF02628">
    <property type="entry name" value="COX15-CtaA"/>
    <property type="match status" value="1"/>
</dbReference>
<dbReference type="HAMAP" id="MF_01664">
    <property type="entry name" value="HemeA_synth_type1"/>
    <property type="match status" value="1"/>
</dbReference>
<comment type="caution">
    <text evidence="12">The sequence shown here is derived from an EMBL/GenBank/DDBJ whole genome shotgun (WGS) entry which is preliminary data.</text>
</comment>
<keyword evidence="10" id="KW-1015">Disulfide bond</keyword>
<organism evidence="12 13">
    <name type="scientific">Metabacillus rhizolycopersici</name>
    <dbReference type="NCBI Taxonomy" id="2875709"/>
    <lineage>
        <taxon>Bacteria</taxon>
        <taxon>Bacillati</taxon>
        <taxon>Bacillota</taxon>
        <taxon>Bacilli</taxon>
        <taxon>Bacillales</taxon>
        <taxon>Bacillaceae</taxon>
        <taxon>Metabacillus</taxon>
    </lineage>
</organism>
<evidence type="ECO:0000256" key="8">
    <source>
        <dbReference type="ARBA" id="ARBA00023133"/>
    </source>
</evidence>
<keyword evidence="9 11" id="KW-0472">Membrane</keyword>
<keyword evidence="2 11" id="KW-1003">Cell membrane</keyword>
<evidence type="ECO:0000256" key="11">
    <source>
        <dbReference type="HAMAP-Rule" id="MF_01664"/>
    </source>
</evidence>
<evidence type="ECO:0000313" key="12">
    <source>
        <dbReference type="EMBL" id="MBZ5752976.1"/>
    </source>
</evidence>
<evidence type="ECO:0000256" key="10">
    <source>
        <dbReference type="ARBA" id="ARBA00023157"/>
    </source>
</evidence>
<keyword evidence="7 11" id="KW-0408">Iron</keyword>
<evidence type="ECO:0000256" key="7">
    <source>
        <dbReference type="ARBA" id="ARBA00023004"/>
    </source>
</evidence>
<evidence type="ECO:0000256" key="2">
    <source>
        <dbReference type="ARBA" id="ARBA00022475"/>
    </source>
</evidence>
<comment type="cofactor">
    <cofactor evidence="11">
        <name>heme b</name>
        <dbReference type="ChEBI" id="CHEBI:60344"/>
    </cofactor>
</comment>
<keyword evidence="13" id="KW-1185">Reference proteome</keyword>
<dbReference type="PANTHER" id="PTHR35457">
    <property type="entry name" value="HEME A SYNTHASE"/>
    <property type="match status" value="1"/>
</dbReference>
<feature type="transmembrane region" description="Helical" evidence="11">
    <location>
        <begin position="119"/>
        <end position="142"/>
    </location>
</feature>
<dbReference type="InterPro" id="IPR023755">
    <property type="entry name" value="HemeA_Synthase_type1"/>
</dbReference>
<feature type="transmembrane region" description="Helical" evidence="11">
    <location>
        <begin position="243"/>
        <end position="264"/>
    </location>
</feature>
<dbReference type="EMBL" id="JAIQUM010000078">
    <property type="protein sequence ID" value="MBZ5752976.1"/>
    <property type="molecule type" value="Genomic_DNA"/>
</dbReference>
<accession>A0ABS7UXD3</accession>
<protein>
    <recommendedName>
        <fullName evidence="11">Heme A synthase</fullName>
        <shortName evidence="11">HAS</shortName>
        <ecNumber evidence="11">1.17.99.9</ecNumber>
    </recommendedName>
    <alternativeName>
        <fullName evidence="11">Cytochrome aa3-controlling protein</fullName>
    </alternativeName>
</protein>
<keyword evidence="8 11" id="KW-0350">Heme biosynthesis</keyword>
<evidence type="ECO:0000256" key="3">
    <source>
        <dbReference type="ARBA" id="ARBA00022692"/>
    </source>
</evidence>
<keyword evidence="6 11" id="KW-0560">Oxidoreductase</keyword>
<keyword evidence="4 11" id="KW-0479">Metal-binding</keyword>
<sequence>MKKYMKLLAVLAVISMAFVVLGGALVTKTGSADGCGRSWPLCEGELVQLSDVTPEKLIEFSHRATTMIGSIFVIALAIMSSIYIKKRETKPLAIISVLFLIIQALMGAAAVMWGQNPYIMALHFGISMISFASVLLLALLVFEFDNKFDARELVIKKKMKVNIYWLSAYTYFVIYSGALVRHEGAGLALPVVPFNDGSLITPQSIQQIVQYGHRTLALILFIWICSTAYFAYKHYWNYRVIKYSMISLVVLLLLQITSGILSVFSGLSLAFALMHSIFITLIFGVLSYLMILSSRSKGDTNY</sequence>
<feature type="transmembrane region" description="Helical" evidence="11">
    <location>
        <begin position="91"/>
        <end position="113"/>
    </location>
</feature>
<comment type="caution">
    <text evidence="11">Lacks conserved residue(s) required for the propagation of feature annotation.</text>
</comment>
<comment type="similarity">
    <text evidence="11">Belongs to the COX15/CtaA family. Type 1 subfamily.</text>
</comment>
<feature type="transmembrane region" description="Helical" evidence="11">
    <location>
        <begin position="64"/>
        <end position="84"/>
    </location>
</feature>
<evidence type="ECO:0000256" key="4">
    <source>
        <dbReference type="ARBA" id="ARBA00022723"/>
    </source>
</evidence>